<evidence type="ECO:0000313" key="1">
    <source>
        <dbReference type="EMBL" id="KAJ3203631.1"/>
    </source>
</evidence>
<dbReference type="AlphaFoldDB" id="A0AAD5XSD2"/>
<keyword evidence="2" id="KW-1185">Reference proteome</keyword>
<accession>A0AAD5XSD2</accession>
<gene>
    <name evidence="1" type="ORF">HK099_001447</name>
</gene>
<dbReference type="EMBL" id="JADGJW010001401">
    <property type="protein sequence ID" value="KAJ3203631.1"/>
    <property type="molecule type" value="Genomic_DNA"/>
</dbReference>
<reference evidence="1" key="1">
    <citation type="submission" date="2020-05" db="EMBL/GenBank/DDBJ databases">
        <title>Phylogenomic resolution of chytrid fungi.</title>
        <authorList>
            <person name="Stajich J.E."/>
            <person name="Amses K."/>
            <person name="Simmons R."/>
            <person name="Seto K."/>
            <person name="Myers J."/>
            <person name="Bonds A."/>
            <person name="Quandt C.A."/>
            <person name="Barry K."/>
            <person name="Liu P."/>
            <person name="Grigoriev I."/>
            <person name="Longcore J.E."/>
            <person name="James T.Y."/>
        </authorList>
    </citation>
    <scope>NUCLEOTIDE SEQUENCE</scope>
    <source>
        <strain evidence="1">JEL0476</strain>
    </source>
</reference>
<protein>
    <submittedName>
        <fullName evidence="1">Uncharacterized protein</fullName>
    </submittedName>
</protein>
<dbReference type="Proteomes" id="UP001211065">
    <property type="component" value="Unassembled WGS sequence"/>
</dbReference>
<proteinExistence type="predicted"/>
<organism evidence="1 2">
    <name type="scientific">Clydaea vesicula</name>
    <dbReference type="NCBI Taxonomy" id="447962"/>
    <lineage>
        <taxon>Eukaryota</taxon>
        <taxon>Fungi</taxon>
        <taxon>Fungi incertae sedis</taxon>
        <taxon>Chytridiomycota</taxon>
        <taxon>Chytridiomycota incertae sedis</taxon>
        <taxon>Chytridiomycetes</taxon>
        <taxon>Lobulomycetales</taxon>
        <taxon>Lobulomycetaceae</taxon>
        <taxon>Clydaea</taxon>
    </lineage>
</organism>
<sequence length="184" mass="21755">MLDIADPYLNGFITSTNRNTVTFWDFDEMKPMFSFQNDSKEQVYGGAFLGLPEDWKNAFNFDASENLIFLTFSDKFNCEEVTNENVNRIKIGGEFFYWDLKNLLNHKKNQKINGKELEDKIDFKYQQLEFQSFDSPFVDEENVFNNIFKFEIAETIKTENFSSVFKKDYFDKFTVDSLLDIEAL</sequence>
<evidence type="ECO:0000313" key="2">
    <source>
        <dbReference type="Proteomes" id="UP001211065"/>
    </source>
</evidence>
<comment type="caution">
    <text evidence="1">The sequence shown here is derived from an EMBL/GenBank/DDBJ whole genome shotgun (WGS) entry which is preliminary data.</text>
</comment>
<name>A0AAD5XSD2_9FUNG</name>